<protein>
    <submittedName>
        <fullName evidence="1">Uncharacterized protein</fullName>
    </submittedName>
</protein>
<sequence>SLRSIGPQQLYPVSDCFLYGFPVKSSTLQFLKKTSSPLLFKKSPFPVFLAGSTQVLD</sequence>
<proteinExistence type="predicted"/>
<reference evidence="1" key="1">
    <citation type="submission" date="2014-12" db="EMBL/GenBank/DDBJ databases">
        <title>Insight into the proteome of Arion vulgaris.</title>
        <authorList>
            <person name="Aradska J."/>
            <person name="Bulat T."/>
            <person name="Smidak R."/>
            <person name="Sarate P."/>
            <person name="Gangsoo J."/>
            <person name="Sialana F."/>
            <person name="Bilban M."/>
            <person name="Lubec G."/>
        </authorList>
    </citation>
    <scope>NUCLEOTIDE SEQUENCE</scope>
    <source>
        <tissue evidence="1">Skin</tissue>
    </source>
</reference>
<dbReference type="AlphaFoldDB" id="A0A0B7AGS6"/>
<dbReference type="EMBL" id="HACG01033108">
    <property type="protein sequence ID" value="CEK79973.1"/>
    <property type="molecule type" value="Transcribed_RNA"/>
</dbReference>
<feature type="non-terminal residue" evidence="1">
    <location>
        <position position="1"/>
    </location>
</feature>
<organism evidence="1">
    <name type="scientific">Arion vulgaris</name>
    <dbReference type="NCBI Taxonomy" id="1028688"/>
    <lineage>
        <taxon>Eukaryota</taxon>
        <taxon>Metazoa</taxon>
        <taxon>Spiralia</taxon>
        <taxon>Lophotrochozoa</taxon>
        <taxon>Mollusca</taxon>
        <taxon>Gastropoda</taxon>
        <taxon>Heterobranchia</taxon>
        <taxon>Euthyneura</taxon>
        <taxon>Panpulmonata</taxon>
        <taxon>Eupulmonata</taxon>
        <taxon>Stylommatophora</taxon>
        <taxon>Helicina</taxon>
        <taxon>Arionoidea</taxon>
        <taxon>Arionidae</taxon>
        <taxon>Arion</taxon>
    </lineage>
</organism>
<gene>
    <name evidence="1" type="primary">ORF118426</name>
</gene>
<name>A0A0B7AGS6_9EUPU</name>
<evidence type="ECO:0000313" key="1">
    <source>
        <dbReference type="EMBL" id="CEK79973.1"/>
    </source>
</evidence>
<accession>A0A0B7AGS6</accession>